<dbReference type="Proteomes" id="UP000400981">
    <property type="component" value="Unassembled WGS sequence"/>
</dbReference>
<dbReference type="InterPro" id="IPR029063">
    <property type="entry name" value="SAM-dependent_MTases_sf"/>
</dbReference>
<dbReference type="AlphaFoldDB" id="A0A5E4V725"/>
<organism evidence="8 9">
    <name type="scientific">Pandoraea eparura</name>
    <dbReference type="NCBI Taxonomy" id="2508291"/>
    <lineage>
        <taxon>Bacteria</taxon>
        <taxon>Pseudomonadati</taxon>
        <taxon>Pseudomonadota</taxon>
        <taxon>Betaproteobacteria</taxon>
        <taxon>Burkholderiales</taxon>
        <taxon>Burkholderiaceae</taxon>
        <taxon>Pandoraea</taxon>
    </lineage>
</organism>
<dbReference type="InterPro" id="IPR003358">
    <property type="entry name" value="tRNA_(Gua-N-7)_MeTrfase_Trmb"/>
</dbReference>
<dbReference type="Pfam" id="PF02390">
    <property type="entry name" value="Methyltransf_4"/>
    <property type="match status" value="1"/>
</dbReference>
<evidence type="ECO:0000256" key="2">
    <source>
        <dbReference type="ARBA" id="ARBA00003015"/>
    </source>
</evidence>
<gene>
    <name evidence="8" type="primary">trmB_2</name>
    <name evidence="8" type="ORF">PEP31012_02461</name>
</gene>
<dbReference type="Gene3D" id="3.40.50.150">
    <property type="entry name" value="Vaccinia Virus protein VP39"/>
    <property type="match status" value="1"/>
</dbReference>
<dbReference type="PANTHER" id="PTHR23417">
    <property type="entry name" value="3-DEOXY-D-MANNO-OCTULOSONIC-ACID TRANSFERASE/TRNA GUANINE-N 7 - -METHYLTRANSFERASE"/>
    <property type="match status" value="1"/>
</dbReference>
<protein>
    <recommendedName>
        <fullName evidence="3">tRNA (guanine(46)-N(7))-methyltransferase</fullName>
        <ecNumber evidence="3">2.1.1.33</ecNumber>
    </recommendedName>
</protein>
<dbReference type="EMBL" id="CABPSH010000004">
    <property type="protein sequence ID" value="VVE07663.1"/>
    <property type="molecule type" value="Genomic_DNA"/>
</dbReference>
<sequence>MNVTARYNAGLTGALWRGCPGADNGRARVPARAGGEFCHRRPRRDRSNNGEFRGFFATRVRECPSLITRLFYFRMFANSRTVASAQTGPHDKLAALVDRHRDAVFRKPLAAYSAGAFDAAIAAWRNAGAAPLIIDAGCGVGESTLRLATQFPDHFVIGIDQSESRIVRGKDWWGGEWPENFVWVRADLVDFWRQLFEAGIRPARHYLLYPNPWPKIGQLARRWHAHAVFPTVVALGGVLECRSNWDIYIEEMALALEWLGGVQPVVEAWAPEGDVAPMTPFERKYLASGHGLHRCVVTLPSSLDVSLDSLARE</sequence>
<evidence type="ECO:0000256" key="5">
    <source>
        <dbReference type="ARBA" id="ARBA00022679"/>
    </source>
</evidence>
<proteinExistence type="predicted"/>
<accession>A0A5E4V725</accession>
<evidence type="ECO:0000313" key="9">
    <source>
        <dbReference type="Proteomes" id="UP000400981"/>
    </source>
</evidence>
<dbReference type="PANTHER" id="PTHR23417:SF14">
    <property type="entry name" value="PENTACOTRIPEPTIDE-REPEAT REGION OF PRORP DOMAIN-CONTAINING PROTEIN"/>
    <property type="match status" value="1"/>
</dbReference>
<comment type="function">
    <text evidence="2">Catalyzes the formation of N(7)-methylguanine at position 46 (m7G46) in tRNA.</text>
</comment>
<dbReference type="PROSITE" id="PS51625">
    <property type="entry name" value="SAM_MT_TRMB"/>
    <property type="match status" value="1"/>
</dbReference>
<evidence type="ECO:0000256" key="6">
    <source>
        <dbReference type="ARBA" id="ARBA00022691"/>
    </source>
</evidence>
<keyword evidence="7" id="KW-0819">tRNA processing</keyword>
<dbReference type="GO" id="GO:0008176">
    <property type="term" value="F:tRNA (guanine(46)-N7)-methyltransferase activity"/>
    <property type="evidence" value="ECO:0007669"/>
    <property type="project" value="UniProtKB-EC"/>
</dbReference>
<keyword evidence="4 8" id="KW-0489">Methyltransferase</keyword>
<dbReference type="CDD" id="cd02440">
    <property type="entry name" value="AdoMet_MTases"/>
    <property type="match status" value="1"/>
</dbReference>
<comment type="catalytic activity">
    <reaction evidence="1">
        <text>guanosine(46) in tRNA + S-adenosyl-L-methionine = N(7)-methylguanosine(46) in tRNA + S-adenosyl-L-homocysteine</text>
        <dbReference type="Rhea" id="RHEA:42708"/>
        <dbReference type="Rhea" id="RHEA-COMP:10188"/>
        <dbReference type="Rhea" id="RHEA-COMP:10189"/>
        <dbReference type="ChEBI" id="CHEBI:57856"/>
        <dbReference type="ChEBI" id="CHEBI:59789"/>
        <dbReference type="ChEBI" id="CHEBI:74269"/>
        <dbReference type="ChEBI" id="CHEBI:74480"/>
        <dbReference type="EC" id="2.1.1.33"/>
    </reaction>
</comment>
<dbReference type="SUPFAM" id="SSF53335">
    <property type="entry name" value="S-adenosyl-L-methionine-dependent methyltransferases"/>
    <property type="match status" value="1"/>
</dbReference>
<evidence type="ECO:0000256" key="4">
    <source>
        <dbReference type="ARBA" id="ARBA00022603"/>
    </source>
</evidence>
<evidence type="ECO:0000256" key="7">
    <source>
        <dbReference type="ARBA" id="ARBA00022694"/>
    </source>
</evidence>
<keyword evidence="9" id="KW-1185">Reference proteome</keyword>
<dbReference type="GO" id="GO:0043527">
    <property type="term" value="C:tRNA methyltransferase complex"/>
    <property type="evidence" value="ECO:0007669"/>
    <property type="project" value="TreeGrafter"/>
</dbReference>
<evidence type="ECO:0000256" key="3">
    <source>
        <dbReference type="ARBA" id="ARBA00011977"/>
    </source>
</evidence>
<name>A0A5E4V725_9BURK</name>
<reference evidence="8 9" key="1">
    <citation type="submission" date="2019-08" db="EMBL/GenBank/DDBJ databases">
        <authorList>
            <person name="Peeters C."/>
        </authorList>
    </citation>
    <scope>NUCLEOTIDE SEQUENCE [LARGE SCALE GENOMIC DNA]</scope>
    <source>
        <strain evidence="8 9">LMG 31012</strain>
    </source>
</reference>
<keyword evidence="5 8" id="KW-0808">Transferase</keyword>
<dbReference type="EC" id="2.1.1.33" evidence="3"/>
<evidence type="ECO:0000256" key="1">
    <source>
        <dbReference type="ARBA" id="ARBA00000142"/>
    </source>
</evidence>
<keyword evidence="6" id="KW-0949">S-adenosyl-L-methionine</keyword>
<evidence type="ECO:0000313" key="8">
    <source>
        <dbReference type="EMBL" id="VVE07663.1"/>
    </source>
</evidence>